<dbReference type="EMBL" id="CP144752">
    <property type="protein sequence ID" value="WVZ90702.1"/>
    <property type="molecule type" value="Genomic_DNA"/>
</dbReference>
<sequence>MLPFSGCAMPGPLVAHPASPPALTAPGRTATLCRCTSPTLSCKTADKQRGLVAPFGCVLIPEARLLHLRGHAMKVLHDKAQTRPHIRRWVRTEQAKLEDQLYLIFYIIIQSWVNSIDDGTTLPCVKHPTCQIKRLPIGSVHPDWSSCTGNLHHQHAKCKDVSCFGCLVKLSHLGGNVTPCTCHTGCVSVSSMIAEITKPCIHLTVKEDIAGFDVPMDDNLIPVLMEVEKGGCNTFDDVEPLRPA</sequence>
<protein>
    <submittedName>
        <fullName evidence="1">Uncharacterized protein</fullName>
    </submittedName>
</protein>
<reference evidence="1 2" key="1">
    <citation type="submission" date="2024-02" db="EMBL/GenBank/DDBJ databases">
        <title>High-quality chromosome-scale genome assembly of Pensacola bahiagrass (Paspalum notatum Flugge var. saurae).</title>
        <authorList>
            <person name="Vega J.M."/>
            <person name="Podio M."/>
            <person name="Orjuela J."/>
            <person name="Siena L.A."/>
            <person name="Pessino S.C."/>
            <person name="Combes M.C."/>
            <person name="Mariac C."/>
            <person name="Albertini E."/>
            <person name="Pupilli F."/>
            <person name="Ortiz J.P.A."/>
            <person name="Leblanc O."/>
        </authorList>
    </citation>
    <scope>NUCLEOTIDE SEQUENCE [LARGE SCALE GENOMIC DNA]</scope>
    <source>
        <strain evidence="1">R1</strain>
        <tissue evidence="1">Leaf</tissue>
    </source>
</reference>
<organism evidence="1 2">
    <name type="scientific">Paspalum notatum var. saurae</name>
    <dbReference type="NCBI Taxonomy" id="547442"/>
    <lineage>
        <taxon>Eukaryota</taxon>
        <taxon>Viridiplantae</taxon>
        <taxon>Streptophyta</taxon>
        <taxon>Embryophyta</taxon>
        <taxon>Tracheophyta</taxon>
        <taxon>Spermatophyta</taxon>
        <taxon>Magnoliopsida</taxon>
        <taxon>Liliopsida</taxon>
        <taxon>Poales</taxon>
        <taxon>Poaceae</taxon>
        <taxon>PACMAD clade</taxon>
        <taxon>Panicoideae</taxon>
        <taxon>Andropogonodae</taxon>
        <taxon>Paspaleae</taxon>
        <taxon>Paspalinae</taxon>
        <taxon>Paspalum</taxon>
    </lineage>
</organism>
<accession>A0AAQ3XBX3</accession>
<dbReference type="Proteomes" id="UP001341281">
    <property type="component" value="Chromosome 08"/>
</dbReference>
<proteinExistence type="predicted"/>
<name>A0AAQ3XBX3_PASNO</name>
<evidence type="ECO:0000313" key="2">
    <source>
        <dbReference type="Proteomes" id="UP001341281"/>
    </source>
</evidence>
<gene>
    <name evidence="1" type="ORF">U9M48_036982</name>
</gene>
<evidence type="ECO:0000313" key="1">
    <source>
        <dbReference type="EMBL" id="WVZ90702.1"/>
    </source>
</evidence>
<dbReference type="AlphaFoldDB" id="A0AAQ3XBX3"/>
<keyword evidence="2" id="KW-1185">Reference proteome</keyword>